<dbReference type="RefSeq" id="WP_117532234.1">
    <property type="nucleotide sequence ID" value="NZ_QUSM01000003.1"/>
</dbReference>
<keyword evidence="1" id="KW-0238">DNA-binding</keyword>
<dbReference type="SMART" id="SM00530">
    <property type="entry name" value="HTH_XRE"/>
    <property type="match status" value="1"/>
</dbReference>
<sequence length="294" mass="33959">MKFSQKLKQIRKELNLSQEQFAEKIGVSRQTITKWETKGGISDIDNIIRISKEFDISIDELLKEEKNINNKKDFLYSSETKYDIENIIDYDININEVSEVVLKGVSGEKIIVKLASNTIDDIEKHFKVKIDENKRSIDVEIKKIGEITMSEAKDELSVLIYIPYELCNKIEIYTICDILKIQDLKDKGIEADGKFEDIFVYDYYGHLELNCSNDMNITYNEFNGRIDINQIKATSKLNIPTNSTFNINKKGRSNNICFNLNNQPTEEIELIQQSKNLIELSGIGSELIINKYTK</sequence>
<dbReference type="AlphaFoldDB" id="A0A3E3DZ30"/>
<proteinExistence type="predicted"/>
<dbReference type="Pfam" id="PF01381">
    <property type="entry name" value="HTH_3"/>
    <property type="match status" value="1"/>
</dbReference>
<dbReference type="PANTHER" id="PTHR46558">
    <property type="entry name" value="TRACRIPTIONAL REGULATORY PROTEIN-RELATED-RELATED"/>
    <property type="match status" value="1"/>
</dbReference>
<comment type="caution">
    <text evidence="3">The sequence shown here is derived from an EMBL/GenBank/DDBJ whole genome shotgun (WGS) entry which is preliminary data.</text>
</comment>
<name>A0A3E3DZ30_9FIRM</name>
<dbReference type="Gene3D" id="1.10.260.40">
    <property type="entry name" value="lambda repressor-like DNA-binding domains"/>
    <property type="match status" value="1"/>
</dbReference>
<dbReference type="GO" id="GO:0003677">
    <property type="term" value="F:DNA binding"/>
    <property type="evidence" value="ECO:0007669"/>
    <property type="project" value="UniProtKB-KW"/>
</dbReference>
<dbReference type="CDD" id="cd00093">
    <property type="entry name" value="HTH_XRE"/>
    <property type="match status" value="1"/>
</dbReference>
<dbReference type="Proteomes" id="UP000261212">
    <property type="component" value="Unassembled WGS sequence"/>
</dbReference>
<dbReference type="InterPro" id="IPR001387">
    <property type="entry name" value="Cro/C1-type_HTH"/>
</dbReference>
<dbReference type="PROSITE" id="PS50943">
    <property type="entry name" value="HTH_CROC1"/>
    <property type="match status" value="1"/>
</dbReference>
<dbReference type="SUPFAM" id="SSF47413">
    <property type="entry name" value="lambda repressor-like DNA-binding domains"/>
    <property type="match status" value="1"/>
</dbReference>
<organism evidence="3">
    <name type="scientific">Anaerofustis stercorihominis</name>
    <dbReference type="NCBI Taxonomy" id="214853"/>
    <lineage>
        <taxon>Bacteria</taxon>
        <taxon>Bacillati</taxon>
        <taxon>Bacillota</taxon>
        <taxon>Clostridia</taxon>
        <taxon>Eubacteriales</taxon>
        <taxon>Eubacteriaceae</taxon>
        <taxon>Anaerofustis</taxon>
    </lineage>
</organism>
<protein>
    <submittedName>
        <fullName evidence="3">XRE family transcriptional regulator</fullName>
    </submittedName>
</protein>
<reference evidence="3" key="1">
    <citation type="submission" date="2018-08" db="EMBL/GenBank/DDBJ databases">
        <title>A genome reference for cultivated species of the human gut microbiota.</title>
        <authorList>
            <person name="Zou Y."/>
            <person name="Xue W."/>
            <person name="Luo G."/>
        </authorList>
    </citation>
    <scope>NUCLEOTIDE SEQUENCE [LARGE SCALE GENOMIC DNA]</scope>
    <source>
        <strain evidence="3">AM25-6</strain>
    </source>
</reference>
<evidence type="ECO:0000313" key="3">
    <source>
        <dbReference type="EMBL" id="RGD74537.1"/>
    </source>
</evidence>
<gene>
    <name evidence="3" type="ORF">DW687_07210</name>
</gene>
<accession>A0A3E3DZ30</accession>
<dbReference type="PANTHER" id="PTHR46558:SF11">
    <property type="entry name" value="HTH-TYPE TRANSCRIPTIONAL REGULATOR XRE"/>
    <property type="match status" value="1"/>
</dbReference>
<evidence type="ECO:0000256" key="1">
    <source>
        <dbReference type="ARBA" id="ARBA00023125"/>
    </source>
</evidence>
<feature type="domain" description="HTH cro/C1-type" evidence="2">
    <location>
        <begin position="7"/>
        <end position="61"/>
    </location>
</feature>
<dbReference type="EMBL" id="QUSM01000003">
    <property type="protein sequence ID" value="RGD74537.1"/>
    <property type="molecule type" value="Genomic_DNA"/>
</dbReference>
<evidence type="ECO:0000259" key="2">
    <source>
        <dbReference type="PROSITE" id="PS50943"/>
    </source>
</evidence>
<dbReference type="InterPro" id="IPR010982">
    <property type="entry name" value="Lambda_DNA-bd_dom_sf"/>
</dbReference>